<dbReference type="SUPFAM" id="SSF55383">
    <property type="entry name" value="Copper amine oxidase, domain N"/>
    <property type="match status" value="2"/>
</dbReference>
<dbReference type="PANTHER" id="PTHR39327">
    <property type="match status" value="1"/>
</dbReference>
<gene>
    <name evidence="3" type="ordered locus">Desku_1042</name>
</gene>
<feature type="domain" description="Copper amine oxidase-like N-terminal" evidence="2">
    <location>
        <begin position="39"/>
        <end position="147"/>
    </location>
</feature>
<dbReference type="Gene3D" id="3.30.457.10">
    <property type="entry name" value="Copper amine oxidase-like, N-terminal domain"/>
    <property type="match status" value="2"/>
</dbReference>
<dbReference type="Gene3D" id="3.10.620.30">
    <property type="match status" value="1"/>
</dbReference>
<keyword evidence="1" id="KW-0732">Signal</keyword>
<proteinExistence type="predicted"/>
<dbReference type="InterPro" id="IPR036582">
    <property type="entry name" value="Mao_N_sf"/>
</dbReference>
<evidence type="ECO:0000313" key="4">
    <source>
        <dbReference type="Proteomes" id="UP000009229"/>
    </source>
</evidence>
<keyword evidence="4" id="KW-1185">Reference proteome</keyword>
<evidence type="ECO:0000256" key="1">
    <source>
        <dbReference type="SAM" id="SignalP"/>
    </source>
</evidence>
<dbReference type="PANTHER" id="PTHR39327:SF1">
    <property type="entry name" value="BLR5470 PROTEIN"/>
    <property type="match status" value="1"/>
</dbReference>
<evidence type="ECO:0000313" key="3">
    <source>
        <dbReference type="EMBL" id="AEG14632.1"/>
    </source>
</evidence>
<reference evidence="4" key="1">
    <citation type="submission" date="2011-05" db="EMBL/GenBank/DDBJ databases">
        <title>Complete sequence of Desulfotomaculum kuznetsovii DSM 6115.</title>
        <authorList>
            <person name="Lucas S."/>
            <person name="Han J."/>
            <person name="Lapidus A."/>
            <person name="Cheng J.-F."/>
            <person name="Goodwin L."/>
            <person name="Pitluck S."/>
            <person name="Peters L."/>
            <person name="Mikhailova N."/>
            <person name="Lu M."/>
            <person name="Saunders E."/>
            <person name="Han C."/>
            <person name="Tapia R."/>
            <person name="Land M."/>
            <person name="Hauser L."/>
            <person name="Kyrpides N."/>
            <person name="Ivanova N."/>
            <person name="Pagani I."/>
            <person name="Nazina T."/>
            <person name="Ivanova A."/>
            <person name="Parshina S."/>
            <person name="Kuever J."/>
            <person name="Muyzer G."/>
            <person name="Plugge C."/>
            <person name="Stams A."/>
            <person name="Woyke T."/>
        </authorList>
    </citation>
    <scope>NUCLEOTIDE SEQUENCE [LARGE SCALE GENOMIC DNA]</scope>
    <source>
        <strain evidence="4">DSM 6115 / VKM B-1805 / 17</strain>
    </source>
</reference>
<dbReference type="Proteomes" id="UP000009229">
    <property type="component" value="Chromosome"/>
</dbReference>
<sequence length="449" mass="51577">MKRSVVLALILMLLIFISTAWAGEENNAVFTIGKSFYLLNGKTVAMDVAPYIKEGRTFLPLRFAANAVGVTDENIIWDPDSKKVTIIKGDRVVQLTVGSRVLMLNGAVVMMDVAPEEVTGRVMLPLRWLASSLGVSIKWDPVSQSVVVGTFDGTGEKRPLPADNEQERKLEEHAAGYKAIAKEYKWRDMEGNEWTWRVPIPEEMYQYYRSQPRIHERVLEEYLEQVNNLKRQTEELQRYMDYWYQQCRILPEDSYYEAWQKYQMYMAAYNKVQRELIQILTEYQKLQLLYKEAEYRQMLNGYVPYVTEEENYELVKILAGMLAEKAPQNPKERIEFAAAFVQGAIPYVSEKGEYPKYPVETLVEGGDCEDKSILLAAVLRAMGYRTALLVFEGDPGHMAIGVECPDCWGSYYLKDGVKYFYLETTYPGWSVGEIPPENKGKSALVYVIS</sequence>
<dbReference type="Pfam" id="PF07833">
    <property type="entry name" value="Cu_amine_oxidN1"/>
    <property type="match status" value="1"/>
</dbReference>
<dbReference type="AlphaFoldDB" id="A0AAU8PFT2"/>
<dbReference type="SUPFAM" id="SSF54001">
    <property type="entry name" value="Cysteine proteinases"/>
    <property type="match status" value="1"/>
</dbReference>
<dbReference type="InterPro" id="IPR012854">
    <property type="entry name" value="Cu_amine_oxidase-like_N"/>
</dbReference>
<accession>A0AAU8PFT2</accession>
<dbReference type="EMBL" id="CP002770">
    <property type="protein sequence ID" value="AEG14632.1"/>
    <property type="molecule type" value="Genomic_DNA"/>
</dbReference>
<feature type="chain" id="PRO_5043661414" evidence="1">
    <location>
        <begin position="23"/>
        <end position="449"/>
    </location>
</feature>
<dbReference type="InterPro" id="IPR010319">
    <property type="entry name" value="Transglutaminase-like_Cys_pept"/>
</dbReference>
<dbReference type="InterPro" id="IPR038765">
    <property type="entry name" value="Papain-like_cys_pep_sf"/>
</dbReference>
<name>A0AAU8PFT2_DESK7</name>
<evidence type="ECO:0000259" key="2">
    <source>
        <dbReference type="Pfam" id="PF07833"/>
    </source>
</evidence>
<organism evidence="3 4">
    <name type="scientific">Desulfofundulus kuznetsovii (strain DSM 6115 / VKM B-1805 / 17)</name>
    <name type="common">Desulfotomaculum kuznetsovii</name>
    <dbReference type="NCBI Taxonomy" id="760568"/>
    <lineage>
        <taxon>Bacteria</taxon>
        <taxon>Bacillati</taxon>
        <taxon>Bacillota</taxon>
        <taxon>Clostridia</taxon>
        <taxon>Eubacteriales</taxon>
        <taxon>Peptococcaceae</taxon>
        <taxon>Desulfofundulus</taxon>
    </lineage>
</organism>
<dbReference type="RefSeq" id="WP_013822147.1">
    <property type="nucleotide sequence ID" value="NC_015573.1"/>
</dbReference>
<protein>
    <submittedName>
        <fullName evidence="3">Copper amine oxidase-like domain-containing protein</fullName>
    </submittedName>
</protein>
<dbReference type="KEGG" id="dku:Desku_1042"/>
<feature type="signal peptide" evidence="1">
    <location>
        <begin position="1"/>
        <end position="22"/>
    </location>
</feature>